<name>A0A164F1A5_9CRUS</name>
<dbReference type="PANTHER" id="PTHR23345">
    <property type="entry name" value="VITELLOGENIN-RELATED"/>
    <property type="match status" value="1"/>
</dbReference>
<dbReference type="STRING" id="35525.A0A164F1A5"/>
<dbReference type="InterPro" id="IPR050733">
    <property type="entry name" value="Vitellogenin/Apolipophorin"/>
</dbReference>
<protein>
    <recommendedName>
        <fullName evidence="5">Vitellogenin domain-containing protein</fullName>
    </recommendedName>
</protein>
<dbReference type="InterPro" id="IPR001747">
    <property type="entry name" value="Vitellogenin_N"/>
</dbReference>
<evidence type="ECO:0000313" key="6">
    <source>
        <dbReference type="EMBL" id="KZR97327.1"/>
    </source>
</evidence>
<feature type="signal peptide" evidence="4">
    <location>
        <begin position="1"/>
        <end position="20"/>
    </location>
</feature>
<proteinExistence type="predicted"/>
<dbReference type="GO" id="GO:0005319">
    <property type="term" value="F:lipid transporter activity"/>
    <property type="evidence" value="ECO:0007669"/>
    <property type="project" value="InterPro"/>
</dbReference>
<dbReference type="InterPro" id="IPR015819">
    <property type="entry name" value="Lipid_transp_b-sht_shell"/>
</dbReference>
<dbReference type="Pfam" id="PF01347">
    <property type="entry name" value="Vitellogenin_N"/>
    <property type="match status" value="1"/>
</dbReference>
<sequence>MGKLQSSLLVLSALLCLTLGWEPGTQYEYKYAGRSAAGMYHLKQQYAVIELQSRVIVQSIDENTIVVKLTDGRIKRNGNFVKNPYFQGEISDSGYVIQPAHPEEIEGEEDQFVNDEQFGAPFVVTHNKGSFTGIEINAEEPLWVVNYKKSIASQLQLDITGVRRDGIFNYESVPAEEETKSFTVFEDSISGDCSTTISVTRLPLSQVYITDAYKLGSFEAICKDKPVYKIVKSKDYNRCQHNPVWSTANPATHSCDFGKTDCGNFMKRSTVYKYIACGESFPKLTFVHASGFSDLEVQPFATETNELTNSVIIDWSLEKMESVSSRFASPSSPKEHKTLSYVFGDFHQVNHDGTPAQPNLVDAYINSPLPVSALHKNIIAA</sequence>
<keyword evidence="1 4" id="KW-0732">Signal</keyword>
<evidence type="ECO:0000256" key="4">
    <source>
        <dbReference type="SAM" id="SignalP"/>
    </source>
</evidence>
<accession>A0A164F1A5</accession>
<evidence type="ECO:0000256" key="3">
    <source>
        <dbReference type="PROSITE-ProRule" id="PRU00557"/>
    </source>
</evidence>
<dbReference type="PANTHER" id="PTHR23345:SF15">
    <property type="entry name" value="VITELLOGENIN 1-RELATED"/>
    <property type="match status" value="1"/>
</dbReference>
<keyword evidence="2" id="KW-0758">Storage protein</keyword>
<reference evidence="6 7" key="1">
    <citation type="submission" date="2016-03" db="EMBL/GenBank/DDBJ databases">
        <title>EvidentialGene: Evidence-directed Construction of Genes on Genomes.</title>
        <authorList>
            <person name="Gilbert D.G."/>
            <person name="Choi J.-H."/>
            <person name="Mockaitis K."/>
            <person name="Colbourne J."/>
            <person name="Pfrender M."/>
        </authorList>
    </citation>
    <scope>NUCLEOTIDE SEQUENCE [LARGE SCALE GENOMIC DNA]</scope>
    <source>
        <strain evidence="6 7">Xinb3</strain>
        <tissue evidence="6">Complete organism</tissue>
    </source>
</reference>
<evidence type="ECO:0000256" key="1">
    <source>
        <dbReference type="ARBA" id="ARBA00022729"/>
    </source>
</evidence>
<gene>
    <name evidence="6" type="ORF">APZ42_007869</name>
</gene>
<feature type="domain" description="Vitellogenin" evidence="5">
    <location>
        <begin position="21"/>
        <end position="381"/>
    </location>
</feature>
<evidence type="ECO:0000256" key="2">
    <source>
        <dbReference type="ARBA" id="ARBA00022761"/>
    </source>
</evidence>
<feature type="chain" id="PRO_5007849927" description="Vitellogenin domain-containing protein" evidence="4">
    <location>
        <begin position="21"/>
        <end position="381"/>
    </location>
</feature>
<feature type="non-terminal residue" evidence="6">
    <location>
        <position position="381"/>
    </location>
</feature>
<evidence type="ECO:0000259" key="5">
    <source>
        <dbReference type="PROSITE" id="PS51211"/>
    </source>
</evidence>
<dbReference type="AlphaFoldDB" id="A0A164F1A5"/>
<comment type="caution">
    <text evidence="6">The sequence shown here is derived from an EMBL/GenBank/DDBJ whole genome shotgun (WGS) entry which is preliminary data.</text>
</comment>
<dbReference type="OrthoDB" id="160294at2759"/>
<dbReference type="EMBL" id="LRGB01021844">
    <property type="protein sequence ID" value="KZR97327.1"/>
    <property type="molecule type" value="Genomic_DNA"/>
</dbReference>
<dbReference type="Proteomes" id="UP000076858">
    <property type="component" value="Unassembled WGS sequence"/>
</dbReference>
<dbReference type="Gene3D" id="2.30.230.10">
    <property type="entry name" value="Lipovitellin, beta-sheet shell regions, chain A"/>
    <property type="match status" value="1"/>
</dbReference>
<dbReference type="PROSITE" id="PS51211">
    <property type="entry name" value="VITELLOGENIN"/>
    <property type="match status" value="1"/>
</dbReference>
<keyword evidence="7" id="KW-1185">Reference proteome</keyword>
<dbReference type="InterPro" id="IPR015816">
    <property type="entry name" value="Vitellinogen_b-sht_N"/>
</dbReference>
<evidence type="ECO:0000313" key="7">
    <source>
        <dbReference type="Proteomes" id="UP000076858"/>
    </source>
</evidence>
<organism evidence="6 7">
    <name type="scientific">Daphnia magna</name>
    <dbReference type="NCBI Taxonomy" id="35525"/>
    <lineage>
        <taxon>Eukaryota</taxon>
        <taxon>Metazoa</taxon>
        <taxon>Ecdysozoa</taxon>
        <taxon>Arthropoda</taxon>
        <taxon>Crustacea</taxon>
        <taxon>Branchiopoda</taxon>
        <taxon>Diplostraca</taxon>
        <taxon>Cladocera</taxon>
        <taxon>Anomopoda</taxon>
        <taxon>Daphniidae</taxon>
        <taxon>Daphnia</taxon>
    </lineage>
</organism>
<comment type="caution">
    <text evidence="3">Lacks conserved residue(s) required for the propagation of feature annotation.</text>
</comment>
<dbReference type="SUPFAM" id="SSF56968">
    <property type="entry name" value="Lipovitellin-phosvitin complex, beta-sheet shell regions"/>
    <property type="match status" value="1"/>
</dbReference>